<feature type="region of interest" description="Disordered" evidence="1">
    <location>
        <begin position="134"/>
        <end position="159"/>
    </location>
</feature>
<protein>
    <recommendedName>
        <fullName evidence="4">DUF4124 domain-containing protein</fullName>
    </recommendedName>
</protein>
<reference evidence="2 3" key="1">
    <citation type="submission" date="2015-11" db="EMBL/GenBank/DDBJ databases">
        <title>Exploring the genomic traits of fungus-feeding bacterial genus Collimonas.</title>
        <authorList>
            <person name="Song C."/>
            <person name="Schmidt R."/>
            <person name="de Jager V."/>
            <person name="Krzyzanowska D."/>
            <person name="Jongedijk E."/>
            <person name="Cankar K."/>
            <person name="Beekwilder J."/>
            <person name="van Veen A."/>
            <person name="de Boer W."/>
            <person name="van Veen J.A."/>
            <person name="Garbeva P."/>
        </authorList>
    </citation>
    <scope>NUCLEOTIDE SEQUENCE [LARGE SCALE GENOMIC DNA]</scope>
    <source>
        <strain evidence="2 3">Ter282</strain>
    </source>
</reference>
<name>A0A127QI83_9BURK</name>
<dbReference type="Proteomes" id="UP000071778">
    <property type="component" value="Chromosome"/>
</dbReference>
<organism evidence="2 3">
    <name type="scientific">Collimonas arenae</name>
    <dbReference type="NCBI Taxonomy" id="279058"/>
    <lineage>
        <taxon>Bacteria</taxon>
        <taxon>Pseudomonadati</taxon>
        <taxon>Pseudomonadota</taxon>
        <taxon>Betaproteobacteria</taxon>
        <taxon>Burkholderiales</taxon>
        <taxon>Oxalobacteraceae</taxon>
        <taxon>Collimonas</taxon>
    </lineage>
</organism>
<accession>A0A127QI83</accession>
<evidence type="ECO:0000313" key="2">
    <source>
        <dbReference type="EMBL" id="AMP09778.1"/>
    </source>
</evidence>
<dbReference type="EMBL" id="CP013235">
    <property type="protein sequence ID" value="AMP09778.1"/>
    <property type="molecule type" value="Genomic_DNA"/>
</dbReference>
<dbReference type="AlphaFoldDB" id="A0A127QI83"/>
<dbReference type="RefSeq" id="WP_061537154.1">
    <property type="nucleotide sequence ID" value="NZ_CP013235.1"/>
</dbReference>
<keyword evidence="3" id="KW-1185">Reference proteome</keyword>
<sequence>MHSALRISGAVALAVALVGGTLFAIDRSTADRPTVPDRTKTVGDKATTNNAAIAPATPPVATPAATALTDNAQPAAAQQRPSEPLLEHVGTIAKCRIDGKIVYTDKGCPRGSNAESLQITDNAIIPGYDRATVENTLRQPPPPVAQAASPAGVLEPTTSIGTEPDVDCVALGRRFQWLDYNYNRARHWQAPHIRDRMRRERDEVQTRMFWGHC</sequence>
<proteinExistence type="predicted"/>
<evidence type="ECO:0000256" key="1">
    <source>
        <dbReference type="SAM" id="MobiDB-lite"/>
    </source>
</evidence>
<evidence type="ECO:0008006" key="4">
    <source>
        <dbReference type="Google" id="ProtNLM"/>
    </source>
</evidence>
<gene>
    <name evidence="2" type="ORF">CAter282_2017</name>
</gene>
<evidence type="ECO:0000313" key="3">
    <source>
        <dbReference type="Proteomes" id="UP000071778"/>
    </source>
</evidence>
<dbReference type="PATRIC" id="fig|279058.18.peg.1984"/>